<evidence type="ECO:0000313" key="1">
    <source>
        <dbReference type="EMBL" id="RUS24534.1"/>
    </source>
</evidence>
<dbReference type="Proteomes" id="UP000274822">
    <property type="component" value="Unassembled WGS sequence"/>
</dbReference>
<protein>
    <submittedName>
        <fullName evidence="1">Uncharacterized protein</fullName>
    </submittedName>
</protein>
<dbReference type="AlphaFoldDB" id="A0A433Q4E9"/>
<accession>A0A433Q4E9</accession>
<gene>
    <name evidence="1" type="ORF">BC938DRAFT_473437</name>
</gene>
<dbReference type="EMBL" id="RBNJ01015706">
    <property type="protein sequence ID" value="RUS24534.1"/>
    <property type="molecule type" value="Genomic_DNA"/>
</dbReference>
<reference evidence="1 2" key="1">
    <citation type="journal article" date="2018" name="New Phytol.">
        <title>Phylogenomics of Endogonaceae and evolution of mycorrhizas within Mucoromycota.</title>
        <authorList>
            <person name="Chang Y."/>
            <person name="Desiro A."/>
            <person name="Na H."/>
            <person name="Sandor L."/>
            <person name="Lipzen A."/>
            <person name="Clum A."/>
            <person name="Barry K."/>
            <person name="Grigoriev I.V."/>
            <person name="Martin F.M."/>
            <person name="Stajich J.E."/>
            <person name="Smith M.E."/>
            <person name="Bonito G."/>
            <person name="Spatafora J.W."/>
        </authorList>
    </citation>
    <scope>NUCLEOTIDE SEQUENCE [LARGE SCALE GENOMIC DNA]</scope>
    <source>
        <strain evidence="1 2">AD002</strain>
    </source>
</reference>
<proteinExistence type="predicted"/>
<name>A0A433Q4E9_9FUNG</name>
<organism evidence="1 2">
    <name type="scientific">Jimgerdemannia flammicorona</name>
    <dbReference type="NCBI Taxonomy" id="994334"/>
    <lineage>
        <taxon>Eukaryota</taxon>
        <taxon>Fungi</taxon>
        <taxon>Fungi incertae sedis</taxon>
        <taxon>Mucoromycota</taxon>
        <taxon>Mucoromycotina</taxon>
        <taxon>Endogonomycetes</taxon>
        <taxon>Endogonales</taxon>
        <taxon>Endogonaceae</taxon>
        <taxon>Jimgerdemannia</taxon>
    </lineage>
</organism>
<keyword evidence="2" id="KW-1185">Reference proteome</keyword>
<sequence length="131" mass="14368">MLAQNNQSSRNNRVGVEISIREGEHKYDIGLTNIKIEVEVSRLTNVKVKVEISGLTNVKVNIEISGLTNIGGLTNVEVETGGLTNVKVEDITGIIATTKAHIILQSLAWVFNNISNKVEMVLQSLVWISNK</sequence>
<comment type="caution">
    <text evidence="1">The sequence shown here is derived from an EMBL/GenBank/DDBJ whole genome shotgun (WGS) entry which is preliminary data.</text>
</comment>
<evidence type="ECO:0000313" key="2">
    <source>
        <dbReference type="Proteomes" id="UP000274822"/>
    </source>
</evidence>